<accession>A0A0E9VZP7</accession>
<reference evidence="1" key="2">
    <citation type="journal article" date="2015" name="Fish Shellfish Immunol.">
        <title>Early steps in the European eel (Anguilla anguilla)-Vibrio vulnificus interaction in the gills: Role of the RtxA13 toxin.</title>
        <authorList>
            <person name="Callol A."/>
            <person name="Pajuelo D."/>
            <person name="Ebbesson L."/>
            <person name="Teles M."/>
            <person name="MacKenzie S."/>
            <person name="Amaro C."/>
        </authorList>
    </citation>
    <scope>NUCLEOTIDE SEQUENCE</scope>
</reference>
<proteinExistence type="predicted"/>
<reference evidence="1" key="1">
    <citation type="submission" date="2014-11" db="EMBL/GenBank/DDBJ databases">
        <authorList>
            <person name="Amaro Gonzalez C."/>
        </authorList>
    </citation>
    <scope>NUCLEOTIDE SEQUENCE</scope>
</reference>
<sequence>MWTITGEGDCLHSGVSGPGATLMWSSAPGFSMELGWRETTDMPVTFWRSAVPDESLTQP</sequence>
<name>A0A0E9VZP7_ANGAN</name>
<dbReference type="EMBL" id="GBXM01025031">
    <property type="protein sequence ID" value="JAH83546.1"/>
    <property type="molecule type" value="Transcribed_RNA"/>
</dbReference>
<evidence type="ECO:0000313" key="1">
    <source>
        <dbReference type="EMBL" id="JAH83546.1"/>
    </source>
</evidence>
<organism evidence="1">
    <name type="scientific">Anguilla anguilla</name>
    <name type="common">European freshwater eel</name>
    <name type="synonym">Muraena anguilla</name>
    <dbReference type="NCBI Taxonomy" id="7936"/>
    <lineage>
        <taxon>Eukaryota</taxon>
        <taxon>Metazoa</taxon>
        <taxon>Chordata</taxon>
        <taxon>Craniata</taxon>
        <taxon>Vertebrata</taxon>
        <taxon>Euteleostomi</taxon>
        <taxon>Actinopterygii</taxon>
        <taxon>Neopterygii</taxon>
        <taxon>Teleostei</taxon>
        <taxon>Anguilliformes</taxon>
        <taxon>Anguillidae</taxon>
        <taxon>Anguilla</taxon>
    </lineage>
</organism>
<protein>
    <submittedName>
        <fullName evidence="1">Uncharacterized protein</fullName>
    </submittedName>
</protein>
<dbReference type="AlphaFoldDB" id="A0A0E9VZP7"/>